<dbReference type="Proteomes" id="UP000186277">
    <property type="component" value="Unassembled WGS sequence"/>
</dbReference>
<comment type="caution">
    <text evidence="5">The sequence shown here is derived from an EMBL/GenBank/DDBJ whole genome shotgun (WGS) entry which is preliminary data.</text>
</comment>
<comment type="similarity">
    <text evidence="1">Belongs to the intimin/invasin family.</text>
</comment>
<gene>
    <name evidence="5" type="ORF">Xentx_01851</name>
</gene>
<dbReference type="InterPro" id="IPR051715">
    <property type="entry name" value="Intimin-Invasin_domain"/>
</dbReference>
<keyword evidence="3" id="KW-0732">Signal</keyword>
<accession>A0A1Q5U382</accession>
<dbReference type="PANTHER" id="PTHR39576:SF2">
    <property type="entry name" value="ATTACHING AND EFFACING PROTEIN HOMOLOG-RELATED"/>
    <property type="match status" value="1"/>
</dbReference>
<dbReference type="FunFam" id="2.40.160.160:FF:000001">
    <property type="entry name" value="Intimin-like inverse autotransporter SinH"/>
    <property type="match status" value="1"/>
</dbReference>
<keyword evidence="6" id="KW-1185">Reference proteome</keyword>
<feature type="compositionally biased region" description="Polar residues" evidence="2">
    <location>
        <begin position="39"/>
        <end position="56"/>
    </location>
</feature>
<proteinExistence type="inferred from homology"/>
<dbReference type="AlphaFoldDB" id="A0A1Q5U382"/>
<feature type="region of interest" description="Disordered" evidence="2">
    <location>
        <begin position="39"/>
        <end position="59"/>
    </location>
</feature>
<name>A0A1Q5U382_9GAMM</name>
<evidence type="ECO:0000256" key="3">
    <source>
        <dbReference type="SAM" id="SignalP"/>
    </source>
</evidence>
<dbReference type="GO" id="GO:0007155">
    <property type="term" value="P:cell adhesion"/>
    <property type="evidence" value="ECO:0007669"/>
    <property type="project" value="InterPro"/>
</dbReference>
<sequence>MDSYINHKVFRLSILMYSLFLPFTPTSALSAGEKIQENRMSLQGSENEKNTNQAQDKQAALDKEAGVIAQNIHRVSNILSSSPSQLTEQAKSYALGKINGAISTETQKWLSRFGTANINLSVDKKGKLDSSSLDLLLPLYDNKADWLFFSQLGYRRHDSRNTLNLGLGGRYFTTDWMYGLNTFLDNDFTGQHQRLGVGGEIWTDYIKLSANTYWRLSKWRQSPRELEYEERPANGYDINGEFFLPAYPNIGGKLSYEQYFGDNVALFNRKTKQKNPNLARLGLNYTPIPLMTMGVDYKLGSSGHSEALFQANLNYRFGIPFADQISPNSVAAMRTLMGSRYDIVQRNNHIVLDYKKKPVFNLALPNTLSGYSAQHVQITPNITAEQKLKKLSWQANEEFHKNGGAITPHGRSVELDLPKYSAKGINSYTLSAISEVTGNNKPMTSYMNVVVEPFAIKDQSIKPNGTGPIISNGKPAYDLAATITYGNKNNPPIKNKAISNVKWSIDPPDKHATLTWDSAGMTNDAGQLTAMLSSTQPIDPKTKIYLSMDEQPKLEIKGDKPFYFTNLSDAIQAKDFVFDQKGPYEATERKPIIVTATVFDLNGYRINKKMDMNLQWSIEPADLPGLSVKPAPGYENSSDQEGKIKAIVTSTQVVKGAKVEVLINDKHQSFSEPLDFVTPESLKFAFGAISQSPVGPITAGGKERYTYKVPVIDAESRLPLKNQTLVKLKAEIMNAASNVTPPVEEIKLEIPTNPTTDNEGYVTLSMSSLVGIDGLYFKLMPDAASENDANSIQSVPVSFDSAPVPVGILMGAKGSNVTKYIAEQGRPYNVHGDLIIQLAQDGTQLYDDAPINAPDGTQTTSVTSSIKSSNPNLVKVDTLNGEITFPINSFSIEQWPVTVTLTKTFMDTGVKSSYYYTFNPRRYLLIPDHPDTSGSNSKTVPLNGSPDCQDLDWTGKDNINLYGQNAVTPNLTDIGATPQTTTLTSISYEYDKAQFPYFGLEYLRNHTAGTNILKIHTPSEGGLYYGYNYDTREAKKASLSAPSSMLLCVIRVDGYGQVSPY</sequence>
<evidence type="ECO:0000313" key="6">
    <source>
        <dbReference type="Proteomes" id="UP000186277"/>
    </source>
</evidence>
<evidence type="ECO:0000313" key="5">
    <source>
        <dbReference type="EMBL" id="OKP06938.1"/>
    </source>
</evidence>
<feature type="chain" id="PRO_5012524766" evidence="3">
    <location>
        <begin position="31"/>
        <end position="1061"/>
    </location>
</feature>
<organism evidence="5 6">
    <name type="scientific">Xenorhabdus thuongxuanensis</name>
    <dbReference type="NCBI Taxonomy" id="1873484"/>
    <lineage>
        <taxon>Bacteria</taxon>
        <taxon>Pseudomonadati</taxon>
        <taxon>Pseudomonadota</taxon>
        <taxon>Gammaproteobacteria</taxon>
        <taxon>Enterobacterales</taxon>
        <taxon>Morganellaceae</taxon>
        <taxon>Xenorhabdus</taxon>
    </lineage>
</organism>
<dbReference type="PANTHER" id="PTHR39576">
    <property type="entry name" value="ATTACHING AND EFFACING PROTEIN HOMOLOG-RELATED-RELATED"/>
    <property type="match status" value="1"/>
</dbReference>
<dbReference type="Pfam" id="PF11924">
    <property type="entry name" value="IAT_beta"/>
    <property type="match status" value="1"/>
</dbReference>
<dbReference type="InterPro" id="IPR038177">
    <property type="entry name" value="IAT_beta_sf"/>
</dbReference>
<dbReference type="InterPro" id="IPR024519">
    <property type="entry name" value="IAT_beta"/>
</dbReference>
<evidence type="ECO:0000256" key="2">
    <source>
        <dbReference type="SAM" id="MobiDB-lite"/>
    </source>
</evidence>
<feature type="signal peptide" evidence="3">
    <location>
        <begin position="1"/>
        <end position="30"/>
    </location>
</feature>
<evidence type="ECO:0000259" key="4">
    <source>
        <dbReference type="Pfam" id="PF11924"/>
    </source>
</evidence>
<dbReference type="EMBL" id="MKGR01000010">
    <property type="protein sequence ID" value="OKP06938.1"/>
    <property type="molecule type" value="Genomic_DNA"/>
</dbReference>
<reference evidence="5 6" key="1">
    <citation type="submission" date="2016-09" db="EMBL/GenBank/DDBJ databases">
        <title>Xenorhabdus thuongxuanensis sp. nov. and Xenorhabdus eapokensis sp. nov., isolated from Steinernema species.</title>
        <authorList>
            <person name="Kaempfer P."/>
            <person name="Tobias N.J."/>
            <person name="Phan Ke L."/>
            <person name="Bode H.B."/>
            <person name="Glaeser S.P."/>
        </authorList>
    </citation>
    <scope>NUCLEOTIDE SEQUENCE [LARGE SCALE GENOMIC DNA]</scope>
    <source>
        <strain evidence="5 6">30TX1</strain>
    </source>
</reference>
<dbReference type="Gene3D" id="2.40.160.160">
    <property type="entry name" value="Inverse autotransporter, beta-domain"/>
    <property type="match status" value="1"/>
</dbReference>
<dbReference type="InterPro" id="IPR003535">
    <property type="entry name" value="Intimin/invasin_bac"/>
</dbReference>
<protein>
    <submittedName>
        <fullName evidence="5">Putative invasin</fullName>
    </submittedName>
</protein>
<dbReference type="PRINTS" id="PR01369">
    <property type="entry name" value="INTIMIN"/>
</dbReference>
<feature type="domain" description="Inverse autotransporter beta-domain" evidence="4">
    <location>
        <begin position="77"/>
        <end position="348"/>
    </location>
</feature>
<dbReference type="GO" id="GO:0009279">
    <property type="term" value="C:cell outer membrane"/>
    <property type="evidence" value="ECO:0007669"/>
    <property type="project" value="TreeGrafter"/>
</dbReference>
<evidence type="ECO:0000256" key="1">
    <source>
        <dbReference type="ARBA" id="ARBA00010116"/>
    </source>
</evidence>